<accession>A0A2M4DIT4</accession>
<evidence type="ECO:0000313" key="1">
    <source>
        <dbReference type="EMBL" id="MBW77419.1"/>
    </source>
</evidence>
<protein>
    <submittedName>
        <fullName evidence="1">Putative secreted protein</fullName>
    </submittedName>
</protein>
<dbReference type="EMBL" id="GGFL01013241">
    <property type="protein sequence ID" value="MBW77419.1"/>
    <property type="molecule type" value="Transcribed_RNA"/>
</dbReference>
<proteinExistence type="predicted"/>
<sequence>MKQSLSLVSLLFISIMLALAFLTWRSRPLLLLLLFDELTKSTSSSSPSCCSSKVPIRLVRSNLSKDTNRIC</sequence>
<dbReference type="AlphaFoldDB" id="A0A2M4DIT4"/>
<organism evidence="1">
    <name type="scientific">Anopheles darlingi</name>
    <name type="common">Mosquito</name>
    <dbReference type="NCBI Taxonomy" id="43151"/>
    <lineage>
        <taxon>Eukaryota</taxon>
        <taxon>Metazoa</taxon>
        <taxon>Ecdysozoa</taxon>
        <taxon>Arthropoda</taxon>
        <taxon>Hexapoda</taxon>
        <taxon>Insecta</taxon>
        <taxon>Pterygota</taxon>
        <taxon>Neoptera</taxon>
        <taxon>Endopterygota</taxon>
        <taxon>Diptera</taxon>
        <taxon>Nematocera</taxon>
        <taxon>Culicoidea</taxon>
        <taxon>Culicidae</taxon>
        <taxon>Anophelinae</taxon>
        <taxon>Anopheles</taxon>
    </lineage>
</organism>
<reference evidence="1" key="1">
    <citation type="submission" date="2018-01" db="EMBL/GenBank/DDBJ databases">
        <title>An insight into the sialome of Amazonian anophelines.</title>
        <authorList>
            <person name="Ribeiro J.M."/>
            <person name="Scarpassa V."/>
            <person name="Calvo E."/>
        </authorList>
    </citation>
    <scope>NUCLEOTIDE SEQUENCE</scope>
</reference>
<name>A0A2M4DIT4_ANODA</name>